<name>A0A1M7YGP8_9FIRM</name>
<organism evidence="2 3">
    <name type="scientific">Anaerocolumna xylanovorans DSM 12503</name>
    <dbReference type="NCBI Taxonomy" id="1121345"/>
    <lineage>
        <taxon>Bacteria</taxon>
        <taxon>Bacillati</taxon>
        <taxon>Bacillota</taxon>
        <taxon>Clostridia</taxon>
        <taxon>Lachnospirales</taxon>
        <taxon>Lachnospiraceae</taxon>
        <taxon>Anaerocolumna</taxon>
    </lineage>
</organism>
<dbReference type="Gene3D" id="1.10.3210.10">
    <property type="entry name" value="Hypothetical protein af1432"/>
    <property type="match status" value="1"/>
</dbReference>
<evidence type="ECO:0000313" key="2">
    <source>
        <dbReference type="EMBL" id="SHO51812.1"/>
    </source>
</evidence>
<accession>A0A1M7YGP8</accession>
<dbReference type="AlphaFoldDB" id="A0A1M7YGP8"/>
<protein>
    <submittedName>
        <fullName evidence="2">HD domain-containing protein</fullName>
    </submittedName>
</protein>
<dbReference type="Proteomes" id="UP000184612">
    <property type="component" value="Unassembled WGS sequence"/>
</dbReference>
<dbReference type="InterPro" id="IPR003607">
    <property type="entry name" value="HD/PDEase_dom"/>
</dbReference>
<evidence type="ECO:0000313" key="3">
    <source>
        <dbReference type="Proteomes" id="UP000184612"/>
    </source>
</evidence>
<sequence>MRQIGDVINAMIEYYSGDVRRISHFLKVYAYAKTIGELEGLDQETREILEVTAVVHDIGIKVSERKYNSSAGNYQQIEGPIVADPMLLELGYEKAFVKRVCYLIAHHHTYTNITDKDYQILVEADFLVNLDEDKASEETIRNVYRNIFRTETGKAIFKNVFRLKLQA</sequence>
<dbReference type="RefSeq" id="WP_073590009.1">
    <property type="nucleotide sequence ID" value="NZ_FRFD01000010.1"/>
</dbReference>
<dbReference type="InterPro" id="IPR006674">
    <property type="entry name" value="HD_domain"/>
</dbReference>
<reference evidence="2 3" key="1">
    <citation type="submission" date="2016-12" db="EMBL/GenBank/DDBJ databases">
        <authorList>
            <person name="Song W.-J."/>
            <person name="Kurnit D.M."/>
        </authorList>
    </citation>
    <scope>NUCLEOTIDE SEQUENCE [LARGE SCALE GENOMIC DNA]</scope>
    <source>
        <strain evidence="2 3">DSM 12503</strain>
    </source>
</reference>
<keyword evidence="3" id="KW-1185">Reference proteome</keyword>
<gene>
    <name evidence="2" type="ORF">SAMN02745217_03350</name>
</gene>
<dbReference type="STRING" id="1121345.SAMN02745217_03350"/>
<dbReference type="Pfam" id="PF01966">
    <property type="entry name" value="HD"/>
    <property type="match status" value="1"/>
</dbReference>
<dbReference type="SUPFAM" id="SSF109604">
    <property type="entry name" value="HD-domain/PDEase-like"/>
    <property type="match status" value="1"/>
</dbReference>
<evidence type="ECO:0000259" key="1">
    <source>
        <dbReference type="Pfam" id="PF01966"/>
    </source>
</evidence>
<dbReference type="EMBL" id="FRFD01000010">
    <property type="protein sequence ID" value="SHO51812.1"/>
    <property type="molecule type" value="Genomic_DNA"/>
</dbReference>
<dbReference type="CDD" id="cd00077">
    <property type="entry name" value="HDc"/>
    <property type="match status" value="1"/>
</dbReference>
<feature type="domain" description="HD" evidence="1">
    <location>
        <begin position="21"/>
        <end position="121"/>
    </location>
</feature>
<proteinExistence type="predicted"/>
<dbReference type="OrthoDB" id="155250at2"/>